<dbReference type="EMBL" id="REGN01008504">
    <property type="protein sequence ID" value="RNA03444.1"/>
    <property type="molecule type" value="Genomic_DNA"/>
</dbReference>
<proteinExistence type="predicted"/>
<gene>
    <name evidence="1" type="ORF">BpHYR1_037509</name>
</gene>
<protein>
    <submittedName>
        <fullName evidence="1">Uncharacterized protein</fullName>
    </submittedName>
</protein>
<dbReference type="AlphaFoldDB" id="A0A3M7PWW3"/>
<reference evidence="1 2" key="1">
    <citation type="journal article" date="2018" name="Sci. Rep.">
        <title>Genomic signatures of local adaptation to the degree of environmental predictability in rotifers.</title>
        <authorList>
            <person name="Franch-Gras L."/>
            <person name="Hahn C."/>
            <person name="Garcia-Roger E.M."/>
            <person name="Carmona M.J."/>
            <person name="Serra M."/>
            <person name="Gomez A."/>
        </authorList>
    </citation>
    <scope>NUCLEOTIDE SEQUENCE [LARGE SCALE GENOMIC DNA]</scope>
    <source>
        <strain evidence="1">HYR1</strain>
    </source>
</reference>
<evidence type="ECO:0000313" key="1">
    <source>
        <dbReference type="EMBL" id="RNA03444.1"/>
    </source>
</evidence>
<organism evidence="1 2">
    <name type="scientific">Brachionus plicatilis</name>
    <name type="common">Marine rotifer</name>
    <name type="synonym">Brachionus muelleri</name>
    <dbReference type="NCBI Taxonomy" id="10195"/>
    <lineage>
        <taxon>Eukaryota</taxon>
        <taxon>Metazoa</taxon>
        <taxon>Spiralia</taxon>
        <taxon>Gnathifera</taxon>
        <taxon>Rotifera</taxon>
        <taxon>Eurotatoria</taxon>
        <taxon>Monogononta</taxon>
        <taxon>Pseudotrocha</taxon>
        <taxon>Ploima</taxon>
        <taxon>Brachionidae</taxon>
        <taxon>Brachionus</taxon>
    </lineage>
</organism>
<dbReference type="Proteomes" id="UP000276133">
    <property type="component" value="Unassembled WGS sequence"/>
</dbReference>
<name>A0A3M7PWW3_BRAPC</name>
<keyword evidence="2" id="KW-1185">Reference proteome</keyword>
<evidence type="ECO:0000313" key="2">
    <source>
        <dbReference type="Proteomes" id="UP000276133"/>
    </source>
</evidence>
<accession>A0A3M7PWW3</accession>
<comment type="caution">
    <text evidence="1">The sequence shown here is derived from an EMBL/GenBank/DDBJ whole genome shotgun (WGS) entry which is preliminary data.</text>
</comment>
<sequence>MSQNSDYDNKLLNEYMDSFEKKETNNSQELNDTTVTSKQSYATCSDGTKTNDQIQSTWSYFENGNKQEGNQNGWNSQPF</sequence>